<feature type="compositionally biased region" description="Low complexity" evidence="1">
    <location>
        <begin position="60"/>
        <end position="71"/>
    </location>
</feature>
<dbReference type="STRING" id="180088.A0A1J8Q5U5"/>
<accession>A0A1J8Q5U5</accession>
<sequence>MRSFARASRPPLPPVHASSSASSSDSHSHSNSAYMTRRYRDGALSGSETERESQCASTPSYSNSHSNAHSYGFSSLERPSTPASVSVQRIRERCTYASSSPTRQREPSPGPSHGPRQRVLMVSATSAPVGHASHDVTSAALAAVATRSLTVRDITRGHQTCWPPEDISTHPDASRRQPQLGGSAESSWGAGGRLVDEGLRAPGIGMRNGNQTTDNLFGQTDDPQVSLRCARTTVSNINRTVEWEDKDRITDDRSRASGSSTRHSDGVGPSARPHLSLDRSRAPPIPRHNEIREEGAQLPQDLRRRWRSSIMGRMEILQEKCHFCSAPNGRSWVLNEIGNLRENRPRTVHFLSSKPQLRLLHQKGHVAAHSFDDIPP</sequence>
<protein>
    <submittedName>
        <fullName evidence="2">Uncharacterized protein</fullName>
    </submittedName>
</protein>
<dbReference type="AlphaFoldDB" id="A0A1J8Q5U5"/>
<evidence type="ECO:0000313" key="2">
    <source>
        <dbReference type="EMBL" id="OJA16381.1"/>
    </source>
</evidence>
<feature type="region of interest" description="Disordered" evidence="1">
    <location>
        <begin position="156"/>
        <end position="200"/>
    </location>
</feature>
<gene>
    <name evidence="2" type="ORF">AZE42_10616</name>
</gene>
<organism evidence="2 3">
    <name type="scientific">Rhizopogon vesiculosus</name>
    <dbReference type="NCBI Taxonomy" id="180088"/>
    <lineage>
        <taxon>Eukaryota</taxon>
        <taxon>Fungi</taxon>
        <taxon>Dikarya</taxon>
        <taxon>Basidiomycota</taxon>
        <taxon>Agaricomycotina</taxon>
        <taxon>Agaricomycetes</taxon>
        <taxon>Agaricomycetidae</taxon>
        <taxon>Boletales</taxon>
        <taxon>Suillineae</taxon>
        <taxon>Rhizopogonaceae</taxon>
        <taxon>Rhizopogon</taxon>
    </lineage>
</organism>
<dbReference type="Proteomes" id="UP000183567">
    <property type="component" value="Unassembled WGS sequence"/>
</dbReference>
<evidence type="ECO:0000313" key="3">
    <source>
        <dbReference type="Proteomes" id="UP000183567"/>
    </source>
</evidence>
<feature type="compositionally biased region" description="Polar residues" evidence="1">
    <location>
        <begin position="77"/>
        <end position="87"/>
    </location>
</feature>
<proteinExistence type="predicted"/>
<reference evidence="2 3" key="1">
    <citation type="submission" date="2016-03" db="EMBL/GenBank/DDBJ databases">
        <title>Comparative genomics of the ectomycorrhizal sister species Rhizopogon vinicolor and Rhizopogon vesiculosus (Basidiomycota: Boletales) reveals a divergence of the mating type B locus.</title>
        <authorList>
            <person name="Mujic A.B."/>
            <person name="Kuo A."/>
            <person name="Tritt A."/>
            <person name="Lipzen A."/>
            <person name="Chen C."/>
            <person name="Johnson J."/>
            <person name="Sharma A."/>
            <person name="Barry K."/>
            <person name="Grigoriev I.V."/>
            <person name="Spatafora J.W."/>
        </authorList>
    </citation>
    <scope>NUCLEOTIDE SEQUENCE [LARGE SCALE GENOMIC DNA]</scope>
    <source>
        <strain evidence="2 3">AM-OR11-056</strain>
    </source>
</reference>
<name>A0A1J8Q5U5_9AGAM</name>
<feature type="compositionally biased region" description="Basic and acidic residues" evidence="1">
    <location>
        <begin position="275"/>
        <end position="295"/>
    </location>
</feature>
<dbReference type="EMBL" id="LVVM01002590">
    <property type="protein sequence ID" value="OJA16381.1"/>
    <property type="molecule type" value="Genomic_DNA"/>
</dbReference>
<evidence type="ECO:0000256" key="1">
    <source>
        <dbReference type="SAM" id="MobiDB-lite"/>
    </source>
</evidence>
<keyword evidence="3" id="KW-1185">Reference proteome</keyword>
<feature type="region of interest" description="Disordered" evidence="1">
    <location>
        <begin position="248"/>
        <end position="295"/>
    </location>
</feature>
<feature type="region of interest" description="Disordered" evidence="1">
    <location>
        <begin position="1"/>
        <end position="116"/>
    </location>
</feature>
<feature type="compositionally biased region" description="Low complexity" evidence="1">
    <location>
        <begin position="16"/>
        <end position="33"/>
    </location>
</feature>
<dbReference type="OrthoDB" id="3358078at2759"/>
<comment type="caution">
    <text evidence="2">The sequence shown here is derived from an EMBL/GenBank/DDBJ whole genome shotgun (WGS) entry which is preliminary data.</text>
</comment>